<evidence type="ECO:0000256" key="2">
    <source>
        <dbReference type="ARBA" id="ARBA00023125"/>
    </source>
</evidence>
<keyword evidence="2" id="KW-0238">DNA-binding</keyword>
<organism evidence="7 8">
    <name type="scientific">Amycolatopsis plumensis</name>
    <dbReference type="NCBI Taxonomy" id="236508"/>
    <lineage>
        <taxon>Bacteria</taxon>
        <taxon>Bacillati</taxon>
        <taxon>Actinomycetota</taxon>
        <taxon>Actinomycetes</taxon>
        <taxon>Pseudonocardiales</taxon>
        <taxon>Pseudonocardiaceae</taxon>
        <taxon>Amycolatopsis</taxon>
    </lineage>
</organism>
<accession>A0ABV5UFG8</accession>
<feature type="domain" description="HTH asnC-type" evidence="6">
    <location>
        <begin position="196"/>
        <end position="231"/>
    </location>
</feature>
<dbReference type="SMART" id="SM00344">
    <property type="entry name" value="HTH_ASNC"/>
    <property type="match status" value="1"/>
</dbReference>
<dbReference type="SUPFAM" id="SSF54909">
    <property type="entry name" value="Dimeric alpha+beta barrel"/>
    <property type="match status" value="1"/>
</dbReference>
<evidence type="ECO:0000256" key="1">
    <source>
        <dbReference type="ARBA" id="ARBA00023015"/>
    </source>
</evidence>
<dbReference type="Pfam" id="PF01037">
    <property type="entry name" value="AsnC_trans_reg"/>
    <property type="match status" value="1"/>
</dbReference>
<evidence type="ECO:0000259" key="5">
    <source>
        <dbReference type="Pfam" id="PF01037"/>
    </source>
</evidence>
<dbReference type="InterPro" id="IPR000485">
    <property type="entry name" value="AsnC-type_HTH_dom"/>
</dbReference>
<evidence type="ECO:0000313" key="8">
    <source>
        <dbReference type="Proteomes" id="UP001589535"/>
    </source>
</evidence>
<dbReference type="PANTHER" id="PTHR30154:SF34">
    <property type="entry name" value="TRANSCRIPTIONAL REGULATOR AZLB"/>
    <property type="match status" value="1"/>
</dbReference>
<reference evidence="7 8" key="1">
    <citation type="submission" date="2024-09" db="EMBL/GenBank/DDBJ databases">
        <authorList>
            <person name="Sun Q."/>
            <person name="Mori K."/>
        </authorList>
    </citation>
    <scope>NUCLEOTIDE SEQUENCE [LARGE SCALE GENOMIC DNA]</scope>
    <source>
        <strain evidence="7 8">JCM 13852</strain>
    </source>
</reference>
<dbReference type="PANTHER" id="PTHR30154">
    <property type="entry name" value="LEUCINE-RESPONSIVE REGULATORY PROTEIN"/>
    <property type="match status" value="1"/>
</dbReference>
<evidence type="ECO:0000256" key="4">
    <source>
        <dbReference type="SAM" id="MobiDB-lite"/>
    </source>
</evidence>
<name>A0ABV5UFG8_9PSEU</name>
<dbReference type="Gene3D" id="3.30.70.920">
    <property type="match status" value="1"/>
</dbReference>
<dbReference type="SUPFAM" id="SSF46785">
    <property type="entry name" value="Winged helix' DNA-binding domain"/>
    <property type="match status" value="1"/>
</dbReference>
<dbReference type="InterPro" id="IPR019887">
    <property type="entry name" value="Tscrpt_reg_AsnC/Lrp_C"/>
</dbReference>
<feature type="domain" description="Transcription regulator AsnC/Lrp ligand binding" evidence="5">
    <location>
        <begin position="88"/>
        <end position="152"/>
    </location>
</feature>
<comment type="caution">
    <text evidence="7">The sequence shown here is derived from an EMBL/GenBank/DDBJ whole genome shotgun (WGS) entry which is preliminary data.</text>
</comment>
<feature type="domain" description="HTH asnC-type" evidence="6">
    <location>
        <begin position="26"/>
        <end position="63"/>
    </location>
</feature>
<dbReference type="Gene3D" id="1.10.10.10">
    <property type="entry name" value="Winged helix-like DNA-binding domain superfamily/Winged helix DNA-binding domain"/>
    <property type="match status" value="2"/>
</dbReference>
<keyword evidence="1" id="KW-0805">Transcription regulation</keyword>
<protein>
    <submittedName>
        <fullName evidence="7">Lrp/AsnC family transcriptional regulator</fullName>
    </submittedName>
</protein>
<dbReference type="RefSeq" id="WP_378204298.1">
    <property type="nucleotide sequence ID" value="NZ_JBHMBK010000042.1"/>
</dbReference>
<dbReference type="Proteomes" id="UP001589535">
    <property type="component" value="Unassembled WGS sequence"/>
</dbReference>
<evidence type="ECO:0000313" key="7">
    <source>
        <dbReference type="EMBL" id="MFB9689861.1"/>
    </source>
</evidence>
<sequence length="351" mass="37807">MTRSQCAMPVSPGAPEGARPGLSAPDLALVEALQRDPRAPWTRLAAALGTDATTAARRWERLQAAGLAWLTAYSTPPTTTVGYVDLACRPDSLSALTRELCGWPPVFSVERTTSRFALFLGLAARDLDALDALVTGRIGALPGVREVRFAVATRVYREGSGWLVDALAPEQRAVLDDTAVQARLVVPQQWNDRGLRALVESLGEDGRRSYAVLARDCGMSESAVRRTLARMLRNHELDFRCDLAHVPAGWPVIAGYRLDVRATELDRAGAAIAQLPETRLSAAVVGEGNLVVSAWLREPADCTAYETRLAAAAPGARVLDRAITLRMPKRMGRLLSPHGLGGTHQAIIPAR</sequence>
<dbReference type="InterPro" id="IPR036390">
    <property type="entry name" value="WH_DNA-bd_sf"/>
</dbReference>
<dbReference type="EMBL" id="JBHMBK010000042">
    <property type="protein sequence ID" value="MFB9689861.1"/>
    <property type="molecule type" value="Genomic_DNA"/>
</dbReference>
<keyword evidence="8" id="KW-1185">Reference proteome</keyword>
<evidence type="ECO:0000259" key="6">
    <source>
        <dbReference type="Pfam" id="PF13404"/>
    </source>
</evidence>
<proteinExistence type="predicted"/>
<keyword evidence="3" id="KW-0804">Transcription</keyword>
<dbReference type="InterPro" id="IPR019888">
    <property type="entry name" value="Tscrpt_reg_AsnC-like"/>
</dbReference>
<gene>
    <name evidence="7" type="ORF">ACFFTO_37285</name>
</gene>
<dbReference type="Pfam" id="PF13404">
    <property type="entry name" value="HTH_AsnC-type"/>
    <property type="match status" value="2"/>
</dbReference>
<dbReference type="InterPro" id="IPR011008">
    <property type="entry name" value="Dimeric_a/b-barrel"/>
</dbReference>
<evidence type="ECO:0000256" key="3">
    <source>
        <dbReference type="ARBA" id="ARBA00023163"/>
    </source>
</evidence>
<feature type="region of interest" description="Disordered" evidence="4">
    <location>
        <begin position="1"/>
        <end position="21"/>
    </location>
</feature>
<dbReference type="InterPro" id="IPR036388">
    <property type="entry name" value="WH-like_DNA-bd_sf"/>
</dbReference>